<evidence type="ECO:0000313" key="2">
    <source>
        <dbReference type="Proteomes" id="UP000829398"/>
    </source>
</evidence>
<evidence type="ECO:0000313" key="1">
    <source>
        <dbReference type="EMBL" id="KAH9737485.1"/>
    </source>
</evidence>
<proteinExistence type="predicted"/>
<accession>A0ACB8K0J1</accession>
<keyword evidence="2" id="KW-1185">Reference proteome</keyword>
<dbReference type="EMBL" id="CM039175">
    <property type="protein sequence ID" value="KAH9737485.1"/>
    <property type="molecule type" value="Genomic_DNA"/>
</dbReference>
<comment type="caution">
    <text evidence="1">The sequence shown here is derived from an EMBL/GenBank/DDBJ whole genome shotgun (WGS) entry which is preliminary data.</text>
</comment>
<reference evidence="2" key="1">
    <citation type="journal article" date="2023" name="Hortic. Res.">
        <title>A chromosome-level phased genome enabling allele-level studies in sweet orange: a case study on citrus Huanglongbing tolerance.</title>
        <authorList>
            <person name="Wu B."/>
            <person name="Yu Q."/>
            <person name="Deng Z."/>
            <person name="Duan Y."/>
            <person name="Luo F."/>
            <person name="Gmitter F. Jr."/>
        </authorList>
    </citation>
    <scope>NUCLEOTIDE SEQUENCE [LARGE SCALE GENOMIC DNA]</scope>
    <source>
        <strain evidence="2">cv. Valencia</strain>
    </source>
</reference>
<sequence>MDKKYHLSLYLTVLVFFASLGSQALAFTDPLDVTALHDLYKALNNPSLLNKWKLDGGDPCAELWTGVYCSESSVIHLKIPGLQLTGHLGSRLHDLHSLKHFDVSSNSIGGEIPNGLPPNVTHINMAFNKLNQNIPHSLPNLKRLRHLNLSHNMLSGPIGSVFTGLENLKELSCPIKFEFKSGIRRGTGFYQLLCYNLLCEGNCYSCVHEWNNDLVESFSYHRDLSYNDFTGDLPSSFGSLKNLSALFLQNNNFTGSVIYLADLPLIYLNIEDNQFSGVIPKQFESIPNLWFWGNKFNVDRNSPPWSFPMDSLPIRHNFSAPPTSQSSAVENYPSNDIDQKHKKGMSPGGIAFLVCGLALAATCAALFIAFRINQARAARHNSLESTSTMHSLPISTAREFSSTGPEESPRILAVSSPLFLGPRRVPPVHAIKTESTIRRKSFSKNCKLPENVTVYSVAELQLATNSFNEDNLLGKGSLGSVYKANFPDGQFLAVKNINMPSLSFDEEEQFMDVIRISSQFRHPNIVKLLGYCVDHGQHLLVYEFVRNLSLADALHKEIYKPLSWGIRLHIALGIARALHYLHSQFFPPVSHCNIKAANILLDEELLPLICDSGLAVLRPLTSNSVKLKASEIAISNAGYIAPEHWEPGSDNTKIDIYAFGVLLLELLTGKTPVDGSRPRQEQSLVKWASSRLHDRECLEQMVDPGIKGTFSSRSLSQFADIVSLCIQPEKEFRPPMSEIVDSLTRLVQKHCMLKTGGADYPEVDPFERSFRSTQTRFMGSPTVSYMSA</sequence>
<gene>
    <name evidence="1" type="ORF">KPL71_018458</name>
</gene>
<name>A0ACB8K0J1_CITSI</name>
<protein>
    <submittedName>
        <fullName evidence="1">Protein STRUBBELIG-RECEPTOR FAMILY 2</fullName>
    </submittedName>
</protein>
<organism evidence="1 2">
    <name type="scientific">Citrus sinensis</name>
    <name type="common">Sweet orange</name>
    <name type="synonym">Citrus aurantium var. sinensis</name>
    <dbReference type="NCBI Taxonomy" id="2711"/>
    <lineage>
        <taxon>Eukaryota</taxon>
        <taxon>Viridiplantae</taxon>
        <taxon>Streptophyta</taxon>
        <taxon>Embryophyta</taxon>
        <taxon>Tracheophyta</taxon>
        <taxon>Spermatophyta</taxon>
        <taxon>Magnoliopsida</taxon>
        <taxon>eudicotyledons</taxon>
        <taxon>Gunneridae</taxon>
        <taxon>Pentapetalae</taxon>
        <taxon>rosids</taxon>
        <taxon>malvids</taxon>
        <taxon>Sapindales</taxon>
        <taxon>Rutaceae</taxon>
        <taxon>Aurantioideae</taxon>
        <taxon>Citrus</taxon>
    </lineage>
</organism>
<dbReference type="Proteomes" id="UP000829398">
    <property type="component" value="Chromosome 6"/>
</dbReference>